<name>A0A1W7R9I5_9SCOR</name>
<evidence type="ECO:0000259" key="10">
    <source>
        <dbReference type="PROSITE" id="PS50240"/>
    </source>
</evidence>
<dbReference type="InterPro" id="IPR043504">
    <property type="entry name" value="Peptidase_S1_PA_chymotrypsin"/>
</dbReference>
<keyword evidence="2" id="KW-0964">Secreted</keyword>
<dbReference type="Pfam" id="PF00089">
    <property type="entry name" value="Trypsin"/>
    <property type="match status" value="1"/>
</dbReference>
<keyword evidence="8" id="KW-1015">Disulfide bond</keyword>
<dbReference type="GO" id="GO:0006508">
    <property type="term" value="P:proteolysis"/>
    <property type="evidence" value="ECO:0007669"/>
    <property type="project" value="UniProtKB-KW"/>
</dbReference>
<keyword evidence="6" id="KW-0720">Serine protease</keyword>
<evidence type="ECO:0000256" key="3">
    <source>
        <dbReference type="ARBA" id="ARBA00022670"/>
    </source>
</evidence>
<dbReference type="PROSITE" id="PS00134">
    <property type="entry name" value="TRYPSIN_HIS"/>
    <property type="match status" value="1"/>
</dbReference>
<feature type="domain" description="Peptidase S1" evidence="10">
    <location>
        <begin position="33"/>
        <end position="274"/>
    </location>
</feature>
<dbReference type="SMART" id="SM00020">
    <property type="entry name" value="Tryp_SPc"/>
    <property type="match status" value="1"/>
</dbReference>
<dbReference type="FunFam" id="2.40.10.10:FF:000146">
    <property type="entry name" value="Serine protease 53"/>
    <property type="match status" value="1"/>
</dbReference>
<dbReference type="InterPro" id="IPR018114">
    <property type="entry name" value="TRYPSIN_HIS"/>
</dbReference>
<evidence type="ECO:0000256" key="5">
    <source>
        <dbReference type="ARBA" id="ARBA00022801"/>
    </source>
</evidence>
<proteinExistence type="inferred from homology"/>
<dbReference type="AlphaFoldDB" id="A0A1W7R9I5"/>
<dbReference type="InterPro" id="IPR001254">
    <property type="entry name" value="Trypsin_dom"/>
</dbReference>
<dbReference type="SUPFAM" id="SSF50494">
    <property type="entry name" value="Trypsin-like serine proteases"/>
    <property type="match status" value="1"/>
</dbReference>
<dbReference type="InterPro" id="IPR009003">
    <property type="entry name" value="Peptidase_S1_PA"/>
</dbReference>
<evidence type="ECO:0000256" key="1">
    <source>
        <dbReference type="ARBA" id="ARBA00004613"/>
    </source>
</evidence>
<dbReference type="CDD" id="cd00190">
    <property type="entry name" value="Tryp_SPc"/>
    <property type="match status" value="1"/>
</dbReference>
<dbReference type="Gene3D" id="2.40.10.10">
    <property type="entry name" value="Trypsin-like serine proteases"/>
    <property type="match status" value="1"/>
</dbReference>
<comment type="similarity">
    <text evidence="9">Belongs to the peptidase S1 family. CLIP subfamily.</text>
</comment>
<evidence type="ECO:0000256" key="2">
    <source>
        <dbReference type="ARBA" id="ARBA00022525"/>
    </source>
</evidence>
<dbReference type="GO" id="GO:0005576">
    <property type="term" value="C:extracellular region"/>
    <property type="evidence" value="ECO:0007669"/>
    <property type="project" value="UniProtKB-SubCell"/>
</dbReference>
<evidence type="ECO:0000256" key="7">
    <source>
        <dbReference type="ARBA" id="ARBA00023145"/>
    </source>
</evidence>
<organism evidence="11">
    <name type="scientific">Hadrurus spadix</name>
    <dbReference type="NCBI Taxonomy" id="141984"/>
    <lineage>
        <taxon>Eukaryota</taxon>
        <taxon>Metazoa</taxon>
        <taxon>Ecdysozoa</taxon>
        <taxon>Arthropoda</taxon>
        <taxon>Chelicerata</taxon>
        <taxon>Arachnida</taxon>
        <taxon>Scorpiones</taxon>
        <taxon>Iurida</taxon>
        <taxon>Iuroidea</taxon>
        <taxon>Hadrurus</taxon>
    </lineage>
</organism>
<comment type="subcellular location">
    <subcellularLocation>
        <location evidence="1">Secreted</location>
    </subcellularLocation>
</comment>
<dbReference type="InterPro" id="IPR051487">
    <property type="entry name" value="Ser/Thr_Proteases_Immune/Dev"/>
</dbReference>
<evidence type="ECO:0000256" key="9">
    <source>
        <dbReference type="ARBA" id="ARBA00024195"/>
    </source>
</evidence>
<evidence type="ECO:0000256" key="6">
    <source>
        <dbReference type="ARBA" id="ARBA00022825"/>
    </source>
</evidence>
<keyword evidence="5" id="KW-0378">Hydrolase</keyword>
<dbReference type="EMBL" id="GFAH01000581">
    <property type="protein sequence ID" value="JAV47808.1"/>
    <property type="molecule type" value="Transcribed_RNA"/>
</dbReference>
<evidence type="ECO:0000256" key="4">
    <source>
        <dbReference type="ARBA" id="ARBA00022729"/>
    </source>
</evidence>
<reference evidence="11" key="1">
    <citation type="submission" date="2016-11" db="EMBL/GenBank/DDBJ databases">
        <title>Venom-gland transcriptomics and venom proteomics of the black-back scorpion (Hadrurus spadix) reveal detectability challenges and an unexplored realm of animal toxin diversity.</title>
        <authorList>
            <person name="Rokyta D.R."/>
            <person name="Ward M.J."/>
        </authorList>
    </citation>
    <scope>NUCLEOTIDE SEQUENCE</scope>
    <source>
        <tissue evidence="11">Venom gland</tissue>
    </source>
</reference>
<evidence type="ECO:0000313" key="11">
    <source>
        <dbReference type="EMBL" id="JAV47808.1"/>
    </source>
</evidence>
<dbReference type="PANTHER" id="PTHR24256">
    <property type="entry name" value="TRYPTASE-RELATED"/>
    <property type="match status" value="1"/>
</dbReference>
<accession>A0A1W7R9I5</accession>
<dbReference type="GO" id="GO:0004252">
    <property type="term" value="F:serine-type endopeptidase activity"/>
    <property type="evidence" value="ECO:0007669"/>
    <property type="project" value="InterPro"/>
</dbReference>
<keyword evidence="4" id="KW-0732">Signal</keyword>
<evidence type="ECO:0000256" key="8">
    <source>
        <dbReference type="ARBA" id="ARBA00023157"/>
    </source>
</evidence>
<dbReference type="InterPro" id="IPR001314">
    <property type="entry name" value="Peptidase_S1A"/>
</dbReference>
<keyword evidence="7" id="KW-0865">Zymogen</keyword>
<keyword evidence="3" id="KW-0645">Protease</keyword>
<dbReference type="PRINTS" id="PR00722">
    <property type="entry name" value="CHYMOTRYPSIN"/>
</dbReference>
<protein>
    <submittedName>
        <fullName evidence="11">Serine proteinase</fullName>
    </submittedName>
</protein>
<sequence length="282" mass="31347">MQLFLLIISTCFALSFQYPALLLEDEYNELSRVFGGRFANPQEFPWMVHLQTDKGNGKVGVCGGFVISKKFVMTAAHCVCRNATLKLYADVKDITGRIGNIEKAKGTIVKFNKMHVHERYDENYNADIAILQLETPIAKFDKNVKSICLASSGKTYKNRQPVIQMGWGRFDNGSVITSSKLKTTSLGYFLDRKSCIQEMSSYANPGQLCISNANGEKICGGDSGGPLCIQDGADKLAIGIVSFDFYNWCVAGNDLPAIYTDIGFYADWVRSKTKDNTICWKN</sequence>
<dbReference type="PROSITE" id="PS50240">
    <property type="entry name" value="TRYPSIN_DOM"/>
    <property type="match status" value="1"/>
</dbReference>